<keyword evidence="2" id="KW-1185">Reference proteome</keyword>
<evidence type="ECO:0000313" key="1">
    <source>
        <dbReference type="EMBL" id="MBB6482085.1"/>
    </source>
</evidence>
<protein>
    <submittedName>
        <fullName evidence="1">Uncharacterized protein</fullName>
    </submittedName>
</protein>
<gene>
    <name evidence="1" type="ORF">HNR50_003773</name>
</gene>
<dbReference type="AlphaFoldDB" id="A0A841RDG7"/>
<reference evidence="1 2" key="1">
    <citation type="submission" date="2020-08" db="EMBL/GenBank/DDBJ databases">
        <title>Genomic Encyclopedia of Type Strains, Phase IV (KMG-IV): sequencing the most valuable type-strain genomes for metagenomic binning, comparative biology and taxonomic classification.</title>
        <authorList>
            <person name="Goeker M."/>
        </authorList>
    </citation>
    <scope>NUCLEOTIDE SEQUENCE [LARGE SCALE GENOMIC DNA]</scope>
    <source>
        <strain evidence="1 2">DSM 2461</strain>
    </source>
</reference>
<proteinExistence type="predicted"/>
<dbReference type="Proteomes" id="UP000587760">
    <property type="component" value="Unassembled WGS sequence"/>
</dbReference>
<evidence type="ECO:0000313" key="2">
    <source>
        <dbReference type="Proteomes" id="UP000587760"/>
    </source>
</evidence>
<name>A0A841RDG7_9SPIO</name>
<dbReference type="EMBL" id="JACHGJ010000009">
    <property type="protein sequence ID" value="MBB6482085.1"/>
    <property type="molecule type" value="Genomic_DNA"/>
</dbReference>
<dbReference type="RefSeq" id="WP_184748319.1">
    <property type="nucleotide sequence ID" value="NZ_JACHGJ010000009.1"/>
</dbReference>
<comment type="caution">
    <text evidence="1">The sequence shown here is derived from an EMBL/GenBank/DDBJ whole genome shotgun (WGS) entry which is preliminary data.</text>
</comment>
<organism evidence="1 2">
    <name type="scientific">Spirochaeta isovalerica</name>
    <dbReference type="NCBI Taxonomy" id="150"/>
    <lineage>
        <taxon>Bacteria</taxon>
        <taxon>Pseudomonadati</taxon>
        <taxon>Spirochaetota</taxon>
        <taxon>Spirochaetia</taxon>
        <taxon>Spirochaetales</taxon>
        <taxon>Spirochaetaceae</taxon>
        <taxon>Spirochaeta</taxon>
    </lineage>
</organism>
<accession>A0A841RDG7</accession>
<sequence>MEQNIRTGKKVSWKELSRMFPPTKDETERARTLFISFEKEGYLRGEDLSPRKNSKAVIIDFYNRLALMRSPESPVRRKKKADWMNERDYARFNHHDYADTESYPLFLQLSLIPSIRAGALILAPFTTNRKGELNTVDSHSRICELYSEKDLMERGFSPEDQFHLFIDAIHLLGKCVGYTLDYRMDRFAVAVMRRPELFRWIDRNSGIPYREMLTEENQQKITGKVNSLVNGFLRELNGSPADEDYDRLRSLLKDSGFWTVPSCLNGSAQLPFLHPEHIGPVPHFSGGVENLTSFKFHLSVHSDESLRPAGKHNDVAVNYYGSLYIKWRDSFSFDLIKFSGIDYIDDEQKRSADSPDLDIVSKVISKTRGAISHTGVIGSVSTGNDNLAAAGFNVLFREAGDESPDRTYMDDFFRSSRYHSGLATALPVRFGTVDSLRRLFLSRFSGTGKNRIPKYEINGQDSALYHRIENVYTRYRDVMKKGELEGFFVEDQVAWWIVKSGSNILIPVISLDNLQEAVPEKINIDYSAVNHSSRILSVLEYDFNSSRGDLFLCGDDSILCENLPYRGFRLYSIQ</sequence>